<evidence type="ECO:0000313" key="3">
    <source>
        <dbReference type="EMBL" id="KAF4616834.1"/>
    </source>
</evidence>
<dbReference type="EMBL" id="JAACJL010000031">
    <property type="protein sequence ID" value="KAF4616834.1"/>
    <property type="molecule type" value="Genomic_DNA"/>
</dbReference>
<keyword evidence="2" id="KW-1133">Transmembrane helix</keyword>
<feature type="transmembrane region" description="Helical" evidence="2">
    <location>
        <begin position="60"/>
        <end position="86"/>
    </location>
</feature>
<feature type="compositionally biased region" description="Polar residues" evidence="1">
    <location>
        <begin position="302"/>
        <end position="316"/>
    </location>
</feature>
<sequence>MQDSALTISKLIFAGTSIVLLMYANAKRSSYITGVYFTLTAICMHYVLSNFKRTRNWPILIYMIASLIVTTMFLGASGKYTEIILLELPFNPPTAETERLFRRLDLMQQVTVSVKIWLADSLLIYRLWIVWLGWHQIVVLPLILFLGSLCSGIAGVSLFWDSSKAKEIRALGVGFHSCSVALNVITTLLIAGRLMYQRKQIRDLGEEHSKRYLSLMAVFAESGAIYSISGLVFIPLYARNSVFVYPFAGVVEAASGIAPALILLRMALGVAVSRKTQKEITTLAFNHTPSQQASEWEGSYTARGTESGVSEQTTTTFEEDVPHHGHGEKNV</sequence>
<gene>
    <name evidence="3" type="ORF">D9613_008425</name>
</gene>
<organism evidence="3 4">
    <name type="scientific">Agrocybe pediades</name>
    <dbReference type="NCBI Taxonomy" id="84607"/>
    <lineage>
        <taxon>Eukaryota</taxon>
        <taxon>Fungi</taxon>
        <taxon>Dikarya</taxon>
        <taxon>Basidiomycota</taxon>
        <taxon>Agaricomycotina</taxon>
        <taxon>Agaricomycetes</taxon>
        <taxon>Agaricomycetidae</taxon>
        <taxon>Agaricales</taxon>
        <taxon>Agaricineae</taxon>
        <taxon>Strophariaceae</taxon>
        <taxon>Agrocybe</taxon>
    </lineage>
</organism>
<evidence type="ECO:0000313" key="4">
    <source>
        <dbReference type="Proteomes" id="UP000521872"/>
    </source>
</evidence>
<keyword evidence="2" id="KW-0472">Membrane</keyword>
<feature type="transmembrane region" description="Helical" evidence="2">
    <location>
        <begin position="212"/>
        <end position="237"/>
    </location>
</feature>
<feature type="transmembrane region" description="Helical" evidence="2">
    <location>
        <begin position="243"/>
        <end position="268"/>
    </location>
</feature>
<proteinExistence type="predicted"/>
<feature type="transmembrane region" description="Helical" evidence="2">
    <location>
        <begin position="106"/>
        <end position="125"/>
    </location>
</feature>
<keyword evidence="2" id="KW-0812">Transmembrane</keyword>
<feature type="compositionally biased region" description="Basic and acidic residues" evidence="1">
    <location>
        <begin position="320"/>
        <end position="331"/>
    </location>
</feature>
<feature type="transmembrane region" description="Helical" evidence="2">
    <location>
        <begin position="137"/>
        <end position="160"/>
    </location>
</feature>
<reference evidence="3 4" key="1">
    <citation type="submission" date="2019-12" db="EMBL/GenBank/DDBJ databases">
        <authorList>
            <person name="Floudas D."/>
            <person name="Bentzer J."/>
            <person name="Ahren D."/>
            <person name="Johansson T."/>
            <person name="Persson P."/>
            <person name="Tunlid A."/>
        </authorList>
    </citation>
    <scope>NUCLEOTIDE SEQUENCE [LARGE SCALE GENOMIC DNA]</scope>
    <source>
        <strain evidence="3 4">CBS 102.39</strain>
    </source>
</reference>
<keyword evidence="4" id="KW-1185">Reference proteome</keyword>
<comment type="caution">
    <text evidence="3">The sequence shown here is derived from an EMBL/GenBank/DDBJ whole genome shotgun (WGS) entry which is preliminary data.</text>
</comment>
<evidence type="ECO:0000256" key="1">
    <source>
        <dbReference type="SAM" id="MobiDB-lite"/>
    </source>
</evidence>
<feature type="region of interest" description="Disordered" evidence="1">
    <location>
        <begin position="294"/>
        <end position="331"/>
    </location>
</feature>
<name>A0A8H4QT22_9AGAR</name>
<accession>A0A8H4QT22</accession>
<feature type="transmembrane region" description="Helical" evidence="2">
    <location>
        <begin position="172"/>
        <end position="191"/>
    </location>
</feature>
<dbReference type="Proteomes" id="UP000521872">
    <property type="component" value="Unassembled WGS sequence"/>
</dbReference>
<feature type="transmembrane region" description="Helical" evidence="2">
    <location>
        <begin position="7"/>
        <end position="24"/>
    </location>
</feature>
<protein>
    <submittedName>
        <fullName evidence="3">Uncharacterized protein</fullName>
    </submittedName>
</protein>
<feature type="transmembrane region" description="Helical" evidence="2">
    <location>
        <begin position="30"/>
        <end position="48"/>
    </location>
</feature>
<evidence type="ECO:0000256" key="2">
    <source>
        <dbReference type="SAM" id="Phobius"/>
    </source>
</evidence>
<dbReference type="AlphaFoldDB" id="A0A8H4QT22"/>